<feature type="region of interest" description="Disordered" evidence="1">
    <location>
        <begin position="6217"/>
        <end position="6275"/>
    </location>
</feature>
<keyword evidence="4" id="KW-1185">Reference proteome</keyword>
<feature type="compositionally biased region" description="Polar residues" evidence="1">
    <location>
        <begin position="1097"/>
        <end position="1111"/>
    </location>
</feature>
<feature type="compositionally biased region" description="Polar residues" evidence="1">
    <location>
        <begin position="6326"/>
        <end position="6337"/>
    </location>
</feature>
<accession>F5Z4H5</accession>
<feature type="region of interest" description="Disordered" evidence="1">
    <location>
        <begin position="727"/>
        <end position="768"/>
    </location>
</feature>
<dbReference type="PROSITE" id="PS00018">
    <property type="entry name" value="EF_HAND_1"/>
    <property type="match status" value="2"/>
</dbReference>
<dbReference type="Gene3D" id="2.60.40.10">
    <property type="entry name" value="Immunoglobulins"/>
    <property type="match status" value="55"/>
</dbReference>
<dbReference type="Proteomes" id="UP000000683">
    <property type="component" value="Chromosome"/>
</dbReference>
<dbReference type="eggNOG" id="COG2373">
    <property type="taxonomic scope" value="Bacteria"/>
</dbReference>
<feature type="region of interest" description="Disordered" evidence="1">
    <location>
        <begin position="1282"/>
        <end position="1328"/>
    </location>
</feature>
<feature type="compositionally biased region" description="Low complexity" evidence="1">
    <location>
        <begin position="6218"/>
        <end position="6236"/>
    </location>
</feature>
<dbReference type="NCBIfam" id="NF045619">
    <property type="entry name" value="adhes_GNV_Cterm"/>
    <property type="match status" value="1"/>
</dbReference>
<dbReference type="GO" id="GO:0005509">
    <property type="term" value="F:calcium ion binding"/>
    <property type="evidence" value="ECO:0007669"/>
    <property type="project" value="InterPro"/>
</dbReference>
<feature type="compositionally biased region" description="Low complexity" evidence="1">
    <location>
        <begin position="1658"/>
        <end position="1673"/>
    </location>
</feature>
<feature type="compositionally biased region" description="Polar residues" evidence="1">
    <location>
        <begin position="1284"/>
        <end position="1303"/>
    </location>
</feature>
<evidence type="ECO:0000313" key="3">
    <source>
        <dbReference type="EMBL" id="AEF04234.1"/>
    </source>
</evidence>
<dbReference type="NCBIfam" id="NF033510">
    <property type="entry name" value="Ca_tandemer"/>
    <property type="match status" value="54"/>
</dbReference>
<evidence type="ECO:0000256" key="1">
    <source>
        <dbReference type="SAM" id="MobiDB-lite"/>
    </source>
</evidence>
<feature type="region of interest" description="Disordered" evidence="1">
    <location>
        <begin position="279"/>
        <end position="298"/>
    </location>
</feature>
<dbReference type="InterPro" id="IPR018247">
    <property type="entry name" value="EF_Hand_1_Ca_BS"/>
</dbReference>
<feature type="region of interest" description="Disordered" evidence="1">
    <location>
        <begin position="2401"/>
        <end position="2423"/>
    </location>
</feature>
<evidence type="ECO:0000313" key="4">
    <source>
        <dbReference type="Proteomes" id="UP000000683"/>
    </source>
</evidence>
<feature type="compositionally biased region" description="Low complexity" evidence="1">
    <location>
        <begin position="1682"/>
        <end position="1698"/>
    </location>
</feature>
<feature type="region of interest" description="Disordered" evidence="1">
    <location>
        <begin position="3433"/>
        <end position="3452"/>
    </location>
</feature>
<feature type="region of interest" description="Disordered" evidence="1">
    <location>
        <begin position="1018"/>
        <end position="1043"/>
    </location>
</feature>
<feature type="region of interest" description="Disordered" evidence="1">
    <location>
        <begin position="1470"/>
        <end position="1496"/>
    </location>
</feature>
<feature type="compositionally biased region" description="Polar residues" evidence="1">
    <location>
        <begin position="1470"/>
        <end position="1483"/>
    </location>
</feature>
<feature type="compositionally biased region" description="Polar residues" evidence="1">
    <location>
        <begin position="1568"/>
        <end position="1582"/>
    </location>
</feature>
<feature type="region of interest" description="Disordered" evidence="1">
    <location>
        <begin position="6313"/>
        <end position="6369"/>
    </location>
</feature>
<feature type="compositionally biased region" description="Low complexity" evidence="1">
    <location>
        <begin position="2025"/>
        <end position="2048"/>
    </location>
</feature>
<feature type="region of interest" description="Disordered" evidence="1">
    <location>
        <begin position="539"/>
        <end position="583"/>
    </location>
</feature>
<dbReference type="InterPro" id="IPR013783">
    <property type="entry name" value="Ig-like_fold"/>
</dbReference>
<feature type="compositionally biased region" description="Polar residues" evidence="1">
    <location>
        <begin position="1119"/>
        <end position="1140"/>
    </location>
</feature>
<proteinExistence type="predicted"/>
<feature type="compositionally biased region" description="Polar residues" evidence="1">
    <location>
        <begin position="1025"/>
        <end position="1041"/>
    </location>
</feature>
<dbReference type="Pfam" id="PF19077">
    <property type="entry name" value="Big_13"/>
    <property type="match status" value="47"/>
</dbReference>
<feature type="region of interest" description="Disordered" evidence="1">
    <location>
        <begin position="1564"/>
        <end position="1608"/>
    </location>
</feature>
<feature type="compositionally biased region" description="Low complexity" evidence="1">
    <location>
        <begin position="1594"/>
        <end position="1603"/>
    </location>
</feature>
<gene>
    <name evidence="3" type="ordered locus">ambt_13580</name>
</gene>
<feature type="region of interest" description="Disordered" evidence="1">
    <location>
        <begin position="2022"/>
        <end position="2048"/>
    </location>
</feature>
<dbReference type="InterPro" id="IPR041498">
    <property type="entry name" value="Big_6"/>
</dbReference>
<organism evidence="3 4">
    <name type="scientific">Alteromonas naphthalenivorans</name>
    <dbReference type="NCBI Taxonomy" id="715451"/>
    <lineage>
        <taxon>Bacteria</taxon>
        <taxon>Pseudomonadati</taxon>
        <taxon>Pseudomonadota</taxon>
        <taxon>Gammaproteobacteria</taxon>
        <taxon>Alteromonadales</taxon>
        <taxon>Alteromonadaceae</taxon>
        <taxon>Alteromonas/Salinimonas group</taxon>
        <taxon>Alteromonas</taxon>
    </lineage>
</organism>
<reference evidence="3 4" key="1">
    <citation type="journal article" date="2011" name="J. Bacteriol.">
        <title>Complete genome sequence of the polycyclic aromatic hydrocarbon-degrading bacterium Alteromonas sp. strain SN2.</title>
        <authorList>
            <person name="Jin H.M."/>
            <person name="Jeong H."/>
            <person name="Moon E.J."/>
            <person name="Math R.K."/>
            <person name="Lee K."/>
            <person name="Kim H.J."/>
            <person name="Jeon C.O."/>
            <person name="Oh T.K."/>
            <person name="Kim J.F."/>
        </authorList>
    </citation>
    <scope>NUCLEOTIDE SEQUENCE [LARGE SCALE GENOMIC DNA]</scope>
    <source>
        <strain evidence="4">JCM 17741 / KACC 18427 / KCTC 11700BP / SN2</strain>
    </source>
</reference>
<feature type="region of interest" description="Disordered" evidence="1">
    <location>
        <begin position="1097"/>
        <end position="1140"/>
    </location>
</feature>
<sequence>MANVIVVEVNGEVLVERSKTNEQFAASENTVLSEGDSLIIPDGSTVRVSVDGIIKELPAGQTVTFPLQLDFSDFDSDDEFAVFDESVEDLNALLDQTGDSQDLDQDFLDVLAGDDDILESLEATAAGLDGGGGAGGSNFVRVDRINETVDPVAFEFEQGANGNEELTSEQFGDGGDEATDITITLNATPLDNDSTPTISGTTDATPGSTVTLTVTDSAGNVQTLTTTVQADGTFSVDVPVELAEGEYSVEATVTDAAGNTATDANTGEIDTTAPVISLDAQGTDNDTTPTLSGTTDAAPGSTVTLTVTDSAGNVQTLTTTVQADGTFSVDVPVELAEGEYSVEASVTDAAGNTATDANTGEIDTTAPAISLDAQGTDNDTTPTLSGTTDAAPGSTVTLTVTDSAGNVQTLTTTVQADGTFSVDVPVELAEGEYSVEASVTDAAGNTATDANTGEIDTTAPVISLDAQGTDNDTTPTLSGTTDAAPGSTVTLTVTDSAGNVQTLTTTVQADGTFSVDVPVELAEGEYSVEATVTDAAGNTATDANTGEIDTTAPDITLDAQGTGTGTGNDTTPTLSGTTDATPGSTVTLTITDSAGNTQTVTAIVQPDGTYSADVPAELAEGEFTVNASVTDEAGNTASVEAQGAIDVTAPTISLNDPGINGDATPTLSGLTDAVPGSTITLSVTDSAGVTQTFSTTVLADGTFTVEVPNAVAEGTYSVTVEVTDGAGNTAQATASGDYDSTSPSTTVNQPAPTNDTTPNVSGETDAPPGSEVVIVVTDSEGNEQTIVTTVGADGTFNEDVPAELSEGEYTVDVTVTTPAGNSSTTTVTGEIDTTAPVISLEPIGSTNDDTPVINGDTDAEPGAVVTLDIVHSDGTTQTITAIVQEDGSFSAEVPQALANGDFTVTATVSDVAANTCSTSIDAVINTQGPNIVIETGSPTNGSEGIGGSSDAPNSEVVVVITDSDGNSQTITGTTDENGNFNVAFPPGAEEDEYDIEVTVADESGNSSTATATTVLDTTPPVVNIDPQTDANDTTPTISGNTDLPAGSEVVITVTDSQGNAQTVTAVVDENESFSADVDEALAEGNYEVSVEATDAAGNTTSAVDNSGNIDTTAPPLSLDPQTDGSDTTPTISGTTDLPPGSTVTIVVTDSADNTQTIDAIVNDGGNFSVDVQTPLTEGEYTVEASATDDAGNTTIVTEDGGNIDTQAPTIALEPLGTSNDTTPSISGSTNLEAGSTVTLTVTDSAGNSQTFPATVDTNGEFSADVPAELADGDYTVEATATDAAGNSASTAQTGSVDTNSPNLTLDPLGDDNDTTPTISGTTDLPTGSTVTMSVTDALGNTQTFTATVDGSGNFSVDVPNPLAEGEYSVTATATDANGNSATATETGGNIDITSPLVNLDAQGSTNDATPTISGNTDQAPGNNVSITVTDSAGNTQTFVAVVGNDGTFSVDVPAELADGNFTITATVNDDAGNQDSASTQGNIDTAAPTLSLDPQDIGNDTTPLISGTTDLPQGSTVTLAVTDSAGNTQTINTLVDANGNFSVDVPQELADGDFTVTATAEDEAGNEASDNATGNINTNSPTLVLDGQGETNDSSPTISGSSSLPEGSTITLTVTDSAGNSQTITATVDTGGTFNADVNVPLADGAYTVTASATDSDGNTTTVTDNGGTIDTTAPALTLENPGSTGDTTPTLSGTTDLPGGSTVTLVVTDSAGNTQTVNALVDANGSFSVDVPNAVADGDFTVTASATDSAGNTANANTTGNVDSQAPLLALDTQVSTSDVTPTISGTTDVAPGTLVTITVVDATGDSQSFQAAVQADGTFSADVPAALAEGDFTVTATVSDAQGNTATANEANGNIDTQVPVVNVNPLNSGNDTTPVISGNTDLPEGAVVVINITDSNGDTQTINALVDADGNFATEALSPLPEGDYSVEVTATDDAGNSTTTSEDGGNIDTTAPVLTLNPQGTGNDETPNISGNTDLAPGSTVTLTVTDSAGNTQTFDAIVDANGDFSADVPNAIPDGSYTVTASASDDAGNTTTTSDTGTLDSSAPALTLEAQVTVSDTIPTLSGTTDLPAGSTVTLSVIDSAGNTQTFTALVDASGNFSADVPAPLAEGDYSVTATATDSSGNSASVTDNNGVVDTVAPVISLDTLGSNNDTSPTISGTTDLAAGESVTLSITDNAGNTQTVTATVDANGNFSVDVPVALTEGDYTVTATAKDEAGNSSTASAAGTIDTTAPTLTLDPQGLGNDTTPTMSGSTDLAEGSVVSLVITDSTGNIQTVTATVDAAGNFTVDLPAALAEGSYSVEATATDEAGNSTSILDNSGNIDTTPPELNLDELAPENNLTPTISGLTNLPAGAIVTLTVVDSAGNTQTFAATVQTDGSFAANVPSPLAEGDYTVTATAQDPAGNQGSASETGGSVDTTAPVITLDPFGTGNDTTPTISGSTDLDAGSTVTITVTDNTGTEQSFTATVDDNGDFSADVPNPMADGNFDVTATATDAAGNTATDTVSGDINSAAPTLSLEPLGADNDTTPTILGNTDIAPGSTVTLIVTDSAGNTQTFTATVQGDGGFTADVPAGLSEGDYSVTATATDGAGNSASVTENGGNIDTTAPSITIDAQGLGNDATPSISGTTDLNAGDTVSISVTDNAGNTQTFTATVLNDGTYSADVPADLAEGSFSATVTATDDAGNSATAIDNSGVIDTAAPTITLDALDLTNDATPTISGTTDLSAGNTVNISVTDSLGNTQTFTATVQANGSFSADVPVDLAQGDYTVEVTATDDAGNQNTAIDNNGVIDTTPPVINLDPVASGNDATPILGGTTDLPEGATITLVVTDAGGNVQNLTATVNADGAFSVEVPGALADGDYNVSASASDTAGNSTTVTGSGNINASAPDITLDALGQTNDATPLISGTTNAPVGATITLTVTDNAGAVQTFTTAVQGDGTFSASVPTDLAEGSYTVVAEVDDSAGNTGSDSETGGVIDTTSPTIDVTELGIGNDATPTISGTADQPVGSTVSITVTDDAGNVQTLSATVQSDGSFSVDVPVTLAEGNYTVQATVVDEAGNTASDAETGVIDTLSPVITLDEPGTVGDSTPTISGTVDLPQGSTVQITVVDNAGNTQVFNALVTTGGVFSTDVPAAMAEGSFTVSVTATDTAGNSTTDNEAGVVDTLVPTLTIDVADTTNDATPLITGSTDEPAGSVITILVTDSAGATQTLSAVVQADGSFSISPGTNLAEGDFTVSAAIDDDAGNTATASDTGNIDTTPPLLTLTPLEEGNDTTPTLSGSTNLAQGSEVTLVVTDNAGNVQTITATVDVNGDFTVDVPVPLAEGAYSVEATASDDAGNSTNVVDNTGVIDTTAPTLSLDALDSENDTTPTISGNSDLPAGATVTITVTDNAGVSQTFDATVQVDGSYSADVPAPMAEGGYTVTAVAQDSAGNESTATETNGSVDTTAPTITLDAQGTGNDTTPTITGSTDLSAGSLVTITVSDSAGAEQTFTAIVDSNGNFSADVPNAMTDGNFDVTATATDAAGNSASDTTSGNINLAVPNLTLDPLGTGNDTTPTISGTTDIPPGSTVSISVTDNAGNTQTFDATVQANGTFSVDMPAALSEGNYSVTATATDGAGNTATANENGGIIDTTAPAAPTVDAGNGTEITGTAEAGAVVNVDVDGDGTPDFTVTADGDGNWSVTPTTPLTDGVVVTATAIDEAGNTSGPASDTVDAVAPVVAFNDLTTNDTTPALTGSVDDPTATVVVTINGIDYPATNNGNGTWTLADDAVAALAEGSYTATVTATDPDGNVSTNTGTVVIDTTVPAAPTVDVGNGNEISGTAEAGATVSVDVDGDGTTDFTVIADGDGNWSVTPATSLADGVVVTATATDEAGNVSAPASDTVDAVAPVVAISDLTTNDTTPELIGTVDDPSAIVVVTIDGVDYTASNNGDGSWTLADDAVAALAEGSYTATVTATDADGNVGANSGTVVIDTTPPAIPTVDAGNGTEITGTAEAGSEVNVDVDGDGIPDFTVTADGDGNWSITPDTPLADGVVVTATATDVAGNISNPASDTVDAAAPVVAFNDLTTNDTTPALTGSIDDPTATVVVTINDVDYTATNNGDGTWTLTNDAVAALAEGSYTATVTATDPEGNVGTNTGTVVIDTTVPIAPTVDAGNGTEITGTAEAGALVSVDVDGDGTPDFTVVADGDGNWSITPDTPLADGVVVSATATDDAGNTSAPASDTVDAVAPVVTINDVTTNDTTPALTGSVDDASATVVVTIDGNDYTATNNGNGTWTLADDAVATLAEGSYTATVAATDPDGNVSTNTGTVVIDTTVPTAPTVDAGNGTEITGTAEAGATVNIDVDGDGTPDYTVTADGDGNWSVTPDTPLADGVVVSATATDDAGNTSAPASDTVDAIAPVVAINDLTTNDTTPALTGTVDDDTATVVVTINGIDYPATNNGNGTWTLADDAVATLAEGSYTATVTATDPEGNVSTNTGTVVIDTTAPAAPTVEAGNGTEITGTAEAGATVNVDVDGDGTPDFTVVADGDGNWSITPDTPLADGVVVSATATDDAGNTSAPASDTVDAVAPVVTINDVSTNDTTPALTGTVDDASATVVVTIDGNDYTATNNGNGTWTLADDAVATLAEGSYTATVAATDPDGNVSTNTGTVVIDTTVPTAPTVDAGNGTEITGTAEAGALVSVDVDGDGTPDFTVVADGDGNWSITPDTPLADGVVVSATATDDAGNTSAPASDTVDAVAPVVTINDVTTNDTTPVLTGTVDDATATVVITIDGVDYIATNNGNGTWTLADDVVATLAEGSYPTSVTATDDAGNTDTDTGTVVIDTTAPTVAINDLTTNDTTPELTGTVNDPNAIVVVTIDGNDYTATNNGNGTWTLADDAVASLAEGSYPTSVTATDAAGNTVTNTGTVVIDTTAPTVAINDLTTNDTTPELTGTVNDPNAIVVVTIDGNDYTATNNGNGTWTLADDAVASLAEGSYPTSVTATDAAGNTVTNTGTVVIDTTAPTVAINDLTTDDPTPALTGTVNDPNAVVVVTIDGNDYTATNNGNGTWTLADNIVALLAEGNYTATVTATDAVGNSDSATGSIVIDTSIDENNNGQTVTFDSISNDSGVAGDFITSDSTLIFNGTVDLGDNTTLTVTVDGTSYTFGTDPELTIDGSGNWSLDLTGTTLPAGTYAVVATVTDEAGNTASTASQNVVVQALDAINDGNAVDMGEPVVTVNPPETTSNVDVIGLAESTGGVDASASFTVSPNHVGEVLVEVDQIALVAVADAYIVEVYDESGQLVYKGVSADSQLADVGGLDIFDVTGDETISFTLAGLDAGNYSVVVRNDENLLEDLLDNDNSNDVDLDELGTAGVVLGPDNQAVVLDTIETTLNTDVLGIPLDTVGTQVRGVLETLLDTTTVIGAGQLVNLLTAPLDAIGLTGFFDDILSVVADALLSNTLTLLQDTDITTTLTEYTYSGDLVAQGNLINGDLSGVGADTILDGAQVTLVTNASGDSVAVPATGTVTIQGNYGVLEIAADGTYTYTTDGDRSAIGKDEVFNYTLSDGETSDIAALTISISGSDFPPVVAQTDNNDMELGAQTAIVNAPVTDSDFQVIGLAEGSPAAGSPEASTTLTVDAGFFGEVVVEVSQTALVAVADAYRVDIIDADGNVVATAMTPDNPLIGDAVGINLIGLTGDDTLVAKFSGLPAGDYTVVVRNDESALETLFDQDSDGSITLTELGDGGVVLGEENQEVVLTALEAALNGTNASVLNGLGLGTVVRNFILEPALGAADTIGAGDLVSTITTGLNLLGLGTLADTVLDAVAAALLSNTLTLLQSTDITSTLTEYAFEGSTTTSGNVIDAANTGDVADSIAEGGVVTQVTPTNGETVTVLGTGLSGITIEGDYGDLTIFEDGSYTYVANGVRDGLGSTDSFSYTISDGTNTSTANLNFNLSGQGVSADSARAELIYDFATAAGVSEPDALTYEWTLGVELFGVTIVIPSNVDTVSNSIIVAENTVQDITLTVDGGDLLSLGSGLDLFIERNNNGTWEVVETFSSDQLIGLLGLDGNGVFTSYGLTEGEYRVTMDVDTGAASALGGVSVDLSSTVHFLDQFVVEEIQTAIGNLFENDVLFGSTYDVTLSTDGTTFQDPTGGITLVGDYGTLQIDETGAYTYTPDNTQAVFSGTLTDTFTYRIEYPDGTVEQAEFNVFVTASGEGVPVAETSNSAETMANSSSESVSASQSSETEATDEPKAPNVIEFSGQSEQTVELNTDSQVVTSESTLPEDIITLPEENDIVTIGLETEVTIDTVDLELPPEDLILPSIESIPSDSESDSTSVAESGQVSGDTSKESDGSIGIATPTESDVLKTAIDKFPTTDI</sequence>
<protein>
    <recommendedName>
        <fullName evidence="2">EF-hand domain-containing protein</fullName>
    </recommendedName>
</protein>
<feature type="domain" description="EF-hand" evidence="2">
    <location>
        <begin position="5717"/>
        <end position="5741"/>
    </location>
</feature>
<feature type="compositionally biased region" description="Polar residues" evidence="1">
    <location>
        <begin position="1314"/>
        <end position="1328"/>
    </location>
</feature>
<dbReference type="PROSITE" id="PS50222">
    <property type="entry name" value="EF_HAND_2"/>
    <property type="match status" value="1"/>
</dbReference>
<feature type="region of interest" description="Disordered" evidence="1">
    <location>
        <begin position="1658"/>
        <end position="1698"/>
    </location>
</feature>
<dbReference type="InterPro" id="IPR055014">
    <property type="entry name" value="BapA_Bap-like_C"/>
</dbReference>
<dbReference type="InterPro" id="IPR010221">
    <property type="entry name" value="VCBS_dom"/>
</dbReference>
<feature type="compositionally biased region" description="Polar residues" evidence="1">
    <location>
        <begin position="2401"/>
        <end position="2421"/>
    </location>
</feature>
<feature type="region of interest" description="Disordered" evidence="1">
    <location>
        <begin position="1961"/>
        <end position="1981"/>
    </location>
</feature>
<feature type="region of interest" description="Disordered" evidence="1">
    <location>
        <begin position="2965"/>
        <end position="2985"/>
    </location>
</feature>
<dbReference type="NCBIfam" id="TIGR01965">
    <property type="entry name" value="VCBS_repeat"/>
    <property type="match status" value="2"/>
</dbReference>
<feature type="compositionally biased region" description="Polar residues" evidence="1">
    <location>
        <begin position="2968"/>
        <end position="2985"/>
    </location>
</feature>
<feature type="compositionally biased region" description="Polar residues" evidence="1">
    <location>
        <begin position="6251"/>
        <end position="6272"/>
    </location>
</feature>
<dbReference type="EMBL" id="CP002339">
    <property type="protein sequence ID" value="AEF04234.1"/>
    <property type="molecule type" value="Genomic_DNA"/>
</dbReference>
<dbReference type="OrthoDB" id="8481600at2"/>
<dbReference type="RefSeq" id="WP_013785164.1">
    <property type="nucleotide sequence ID" value="NC_015554.1"/>
</dbReference>
<dbReference type="eggNOG" id="COG2911">
    <property type="taxonomic scope" value="Bacteria"/>
</dbReference>
<name>F5Z4H5_ALTNA</name>
<feature type="region of interest" description="Disordered" evidence="1">
    <location>
        <begin position="466"/>
        <end position="485"/>
    </location>
</feature>
<feature type="compositionally biased region" description="Polar residues" evidence="1">
    <location>
        <begin position="574"/>
        <end position="583"/>
    </location>
</feature>
<dbReference type="eggNOG" id="COG3210">
    <property type="taxonomic scope" value="Bacteria"/>
</dbReference>
<dbReference type="InterPro" id="IPR002048">
    <property type="entry name" value="EF_hand_dom"/>
</dbReference>
<dbReference type="InterPro" id="IPR044016">
    <property type="entry name" value="Big_13"/>
</dbReference>
<dbReference type="HOGENOM" id="CLU_223100_0_0_6"/>
<dbReference type="KEGG" id="alt:ambt_13580"/>
<dbReference type="Pfam" id="PF17936">
    <property type="entry name" value="Big_6"/>
    <property type="match status" value="8"/>
</dbReference>
<dbReference type="eggNOG" id="COG4932">
    <property type="taxonomic scope" value="Bacteria"/>
</dbReference>
<feature type="compositionally biased region" description="Polar residues" evidence="1">
    <location>
        <begin position="280"/>
        <end position="298"/>
    </location>
</feature>
<feature type="compositionally biased region" description="Polar residues" evidence="1">
    <location>
        <begin position="727"/>
        <end position="762"/>
    </location>
</feature>
<evidence type="ECO:0000259" key="2">
    <source>
        <dbReference type="PROSITE" id="PS50222"/>
    </source>
</evidence>